<dbReference type="OrthoDB" id="5779409at2759"/>
<reference evidence="1 2" key="1">
    <citation type="submission" date="2018-11" db="EMBL/GenBank/DDBJ databases">
        <authorList>
            <consortium name="Pathogen Informatics"/>
        </authorList>
    </citation>
    <scope>NUCLEOTIDE SEQUENCE [LARGE SCALE GENOMIC DNA]</scope>
</reference>
<proteinExistence type="predicted"/>
<protein>
    <submittedName>
        <fullName evidence="1">Uncharacterized protein</fullName>
    </submittedName>
</protein>
<name>A0A3P6T576_CYLGO</name>
<accession>A0A3P6T576</accession>
<keyword evidence="2" id="KW-1185">Reference proteome</keyword>
<evidence type="ECO:0000313" key="2">
    <source>
        <dbReference type="Proteomes" id="UP000271889"/>
    </source>
</evidence>
<sequence>MSECSLKIWTRLKRKRCTCVQSITSQIYTFSLISSCFYSHISMLLPITFRPIAEAAVKFGTCVKQCFVYNKNSEGFCYDGKGCQPSITQKNLRTSLRICLAQTGWKSHAYDLCECARKAGVE</sequence>
<dbReference type="Proteomes" id="UP000271889">
    <property type="component" value="Unassembled WGS sequence"/>
</dbReference>
<dbReference type="AlphaFoldDB" id="A0A3P6T576"/>
<gene>
    <name evidence="1" type="ORF">CGOC_LOCUS5440</name>
</gene>
<dbReference type="EMBL" id="UYRV01016551">
    <property type="protein sequence ID" value="VDK62154.1"/>
    <property type="molecule type" value="Genomic_DNA"/>
</dbReference>
<evidence type="ECO:0000313" key="1">
    <source>
        <dbReference type="EMBL" id="VDK62154.1"/>
    </source>
</evidence>
<organism evidence="1 2">
    <name type="scientific">Cylicostephanus goldi</name>
    <name type="common">Nematode worm</name>
    <dbReference type="NCBI Taxonomy" id="71465"/>
    <lineage>
        <taxon>Eukaryota</taxon>
        <taxon>Metazoa</taxon>
        <taxon>Ecdysozoa</taxon>
        <taxon>Nematoda</taxon>
        <taxon>Chromadorea</taxon>
        <taxon>Rhabditida</taxon>
        <taxon>Rhabditina</taxon>
        <taxon>Rhabditomorpha</taxon>
        <taxon>Strongyloidea</taxon>
        <taxon>Strongylidae</taxon>
        <taxon>Cylicostephanus</taxon>
    </lineage>
</organism>